<organism evidence="2 3">
    <name type="scientific">Dactylosporangium fulvum</name>
    <dbReference type="NCBI Taxonomy" id="53359"/>
    <lineage>
        <taxon>Bacteria</taxon>
        <taxon>Bacillati</taxon>
        <taxon>Actinomycetota</taxon>
        <taxon>Actinomycetes</taxon>
        <taxon>Micromonosporales</taxon>
        <taxon>Micromonosporaceae</taxon>
        <taxon>Dactylosporangium</taxon>
    </lineage>
</organism>
<reference evidence="2" key="2">
    <citation type="submission" date="2022-09" db="EMBL/GenBank/DDBJ databases">
        <title>Biosynthetic gene clusters of Dactylosporangioum fulvum.</title>
        <authorList>
            <person name="Caradec T."/>
        </authorList>
    </citation>
    <scope>NUCLEOTIDE SEQUENCE</scope>
    <source>
        <strain evidence="2">NRRL B-16292</strain>
    </source>
</reference>
<evidence type="ECO:0000256" key="1">
    <source>
        <dbReference type="SAM" id="Phobius"/>
    </source>
</evidence>
<evidence type="ECO:0000313" key="2">
    <source>
        <dbReference type="EMBL" id="UWP81081.1"/>
    </source>
</evidence>
<dbReference type="RefSeq" id="WP_259858844.1">
    <property type="nucleotide sequence ID" value="NZ_BAAAST010000141.1"/>
</dbReference>
<keyword evidence="1" id="KW-1133">Transmembrane helix</keyword>
<accession>A0ABY5VVE6</accession>
<name>A0ABY5VVE6_9ACTN</name>
<protein>
    <submittedName>
        <fullName evidence="2">Uncharacterized protein</fullName>
    </submittedName>
</protein>
<sequence>MTPSRFSAYVMFFVAAVECFVGALLIVLSTMESLASAATTLIIVGALMMVSAVVMVLIGMRLLKRYAEAKRLRETGVAGTAQVLRARQTGVSMNDQPQVELDLRVTCPGHGTYDVTRKEFVPLLVIGRLSLPVPLAVIVDAKDRQKVLIDWSGDAPVQVPFGMPRMTAPPVPQMDPAEAERAKQQILATGVPGVARVLSATFTGALDQQGRPVYSIQLHVQIEGREPIAGAAQVGVPVEHVSLMQPGGTIPIKADPYDPAKFAADWARTPAA</sequence>
<keyword evidence="3" id="KW-1185">Reference proteome</keyword>
<keyword evidence="1" id="KW-0812">Transmembrane</keyword>
<feature type="transmembrane region" description="Helical" evidence="1">
    <location>
        <begin position="7"/>
        <end position="28"/>
    </location>
</feature>
<dbReference type="EMBL" id="CP073720">
    <property type="protein sequence ID" value="UWP81081.1"/>
    <property type="molecule type" value="Genomic_DNA"/>
</dbReference>
<feature type="transmembrane region" description="Helical" evidence="1">
    <location>
        <begin position="34"/>
        <end position="63"/>
    </location>
</feature>
<dbReference type="Proteomes" id="UP001059617">
    <property type="component" value="Chromosome"/>
</dbReference>
<proteinExistence type="predicted"/>
<keyword evidence="1" id="KW-0472">Membrane</keyword>
<gene>
    <name evidence="2" type="ORF">Dfulv_39105</name>
</gene>
<reference evidence="2" key="1">
    <citation type="submission" date="2021-04" db="EMBL/GenBank/DDBJ databases">
        <authorList>
            <person name="Hartkoorn R.C."/>
            <person name="Beaudoing E."/>
            <person name="Hot D."/>
        </authorList>
    </citation>
    <scope>NUCLEOTIDE SEQUENCE</scope>
    <source>
        <strain evidence="2">NRRL B-16292</strain>
    </source>
</reference>
<evidence type="ECO:0000313" key="3">
    <source>
        <dbReference type="Proteomes" id="UP001059617"/>
    </source>
</evidence>